<evidence type="ECO:0008006" key="3">
    <source>
        <dbReference type="Google" id="ProtNLM"/>
    </source>
</evidence>
<dbReference type="EMBL" id="SRXV01000003">
    <property type="protein sequence ID" value="TGY92400.1"/>
    <property type="molecule type" value="Genomic_DNA"/>
</dbReference>
<reference evidence="1 2" key="1">
    <citation type="journal article" date="2013" name="Int. J. Syst. Evol. Microbiol.">
        <title>Marinicauda pacifica gen. nov., sp. nov., a prosthecate alphaproteobacterium of the family Hyphomonadaceae isolated from deep seawater.</title>
        <authorList>
            <person name="Zhang X.Y."/>
            <person name="Li G.W."/>
            <person name="Wang C.S."/>
            <person name="Zhang Y.J."/>
            <person name="Xu X.W."/>
            <person name="Li H."/>
            <person name="Liu A."/>
            <person name="Liu C."/>
            <person name="Xie B.B."/>
            <person name="Qin Q.L."/>
            <person name="Xu Z."/>
            <person name="Chen X.L."/>
            <person name="Zhou B.C."/>
            <person name="Zhang Y.Z."/>
        </authorList>
    </citation>
    <scope>NUCLEOTIDE SEQUENCE [LARGE SCALE GENOMIC DNA]</scope>
    <source>
        <strain evidence="1 2">P-1 km-3</strain>
    </source>
</reference>
<name>A0A4S2H977_9PROT</name>
<dbReference type="OrthoDB" id="6917259at2"/>
<gene>
    <name evidence="1" type="ORF">E5162_12195</name>
</gene>
<dbReference type="AlphaFoldDB" id="A0A4S2H977"/>
<sequence>MSEVAFKESLGRLAGQLQIYPDEGLQSFLFRSGLHNEFRQIGSLRNVLEIQGKTLPAKEVLERAAYVLGVSSHDLRRCGQWRSQEEGRNGWYNWFGTRLPETMVRTHFRRFLVGADAPDYTPATWMLVPASHCPLTFQKLYSACPSCGRELLWSNAHELDECPSCETQFSSLAPEVLEEDFRSQYAASFRIVDPVESVRAEALEKLPKPFCSWEAGDTFCSLLNFAGAVRGLERAQAGTEYPFAGSRRYTFLEARHVAAGYAILSDWESKIFDFCLEYHRTVGSPTYCRGLKHLEKYFKTPLATDDLWSVIEDQFSQAIKQSKIALYALKASPVPSKARGDLISLGEAREVFQIDDRTLQRLVPNGGSFHAKSDPTAGPVLFNEARLTKSVAAYKDSQTYAVAAQGLGIPSYAISALIVEGLLAPELDRDALLLANEEPLVCARSMEDLKKSIAGSNGRGGRSLVPLKELMTWVADPRAWAALTAALVGNELRAKVIDPDRKTPTFQRLGLPRQEFLDWLGQKKSVWSDPPHDSFAPATKSDAAYVLDTNSNAIRAAIIQGVLSNSEGDPTKIAVSSLVSLAASWVSTKVVAALLERSSREWFESFSLEGVTALPLADQSGTTFTTLFDRNEVITYCESRWPRRCPLRLI</sequence>
<evidence type="ECO:0000313" key="2">
    <source>
        <dbReference type="Proteomes" id="UP000305451"/>
    </source>
</evidence>
<protein>
    <recommendedName>
        <fullName evidence="3">TniQ family protein</fullName>
    </recommendedName>
</protein>
<dbReference type="RefSeq" id="WP_135945534.1">
    <property type="nucleotide sequence ID" value="NZ_BMEI01000003.1"/>
</dbReference>
<dbReference type="Proteomes" id="UP000305451">
    <property type="component" value="Unassembled WGS sequence"/>
</dbReference>
<comment type="caution">
    <text evidence="1">The sequence shown here is derived from an EMBL/GenBank/DDBJ whole genome shotgun (WGS) entry which is preliminary data.</text>
</comment>
<evidence type="ECO:0000313" key="1">
    <source>
        <dbReference type="EMBL" id="TGY92400.1"/>
    </source>
</evidence>
<organism evidence="1 2">
    <name type="scientific">Marinicauda pacifica</name>
    <dbReference type="NCBI Taxonomy" id="1133559"/>
    <lineage>
        <taxon>Bacteria</taxon>
        <taxon>Pseudomonadati</taxon>
        <taxon>Pseudomonadota</taxon>
        <taxon>Alphaproteobacteria</taxon>
        <taxon>Maricaulales</taxon>
        <taxon>Maricaulaceae</taxon>
        <taxon>Marinicauda</taxon>
    </lineage>
</organism>
<proteinExistence type="predicted"/>
<keyword evidence="2" id="KW-1185">Reference proteome</keyword>
<accession>A0A4S2H977</accession>